<dbReference type="InterPro" id="IPR036661">
    <property type="entry name" value="Luciferase-like_sf"/>
</dbReference>
<dbReference type="PANTHER" id="PTHR30137:SF8">
    <property type="entry name" value="BLR5498 PROTEIN"/>
    <property type="match status" value="1"/>
</dbReference>
<accession>A0A2W7ICY7</accession>
<dbReference type="Gene3D" id="3.20.20.30">
    <property type="entry name" value="Luciferase-like domain"/>
    <property type="match status" value="1"/>
</dbReference>
<dbReference type="InterPro" id="IPR011251">
    <property type="entry name" value="Luciferase-like_dom"/>
</dbReference>
<dbReference type="OrthoDB" id="9780518at2"/>
<dbReference type="InterPro" id="IPR050766">
    <property type="entry name" value="Bact_Lucif_Oxidored"/>
</dbReference>
<comment type="caution">
    <text evidence="4">The sequence shown here is derived from an EMBL/GenBank/DDBJ whole genome shotgun (WGS) entry which is preliminary data.</text>
</comment>
<dbReference type="RefSeq" id="WP_158537249.1">
    <property type="nucleotide sequence ID" value="NZ_QKYU01000014.1"/>
</dbReference>
<protein>
    <submittedName>
        <fullName evidence="4">Alkanesulfonate monooxygenase SsuD/methylene tetrahydromethanopterin reductase-like flavin-dependent oxidoreductase (Luciferase family)</fullName>
    </submittedName>
</protein>
<dbReference type="SUPFAM" id="SSF51679">
    <property type="entry name" value="Bacterial luciferase-like"/>
    <property type="match status" value="1"/>
</dbReference>
<dbReference type="GO" id="GO:0005829">
    <property type="term" value="C:cytosol"/>
    <property type="evidence" value="ECO:0007669"/>
    <property type="project" value="TreeGrafter"/>
</dbReference>
<keyword evidence="1" id="KW-0560">Oxidoreductase</keyword>
<organism evidence="4 5">
    <name type="scientific">Humitalea rosea</name>
    <dbReference type="NCBI Taxonomy" id="990373"/>
    <lineage>
        <taxon>Bacteria</taxon>
        <taxon>Pseudomonadati</taxon>
        <taxon>Pseudomonadota</taxon>
        <taxon>Alphaproteobacteria</taxon>
        <taxon>Acetobacterales</taxon>
        <taxon>Roseomonadaceae</taxon>
        <taxon>Humitalea</taxon>
    </lineage>
</organism>
<dbReference type="PANTHER" id="PTHR30137">
    <property type="entry name" value="LUCIFERASE-LIKE MONOOXYGENASE"/>
    <property type="match status" value="1"/>
</dbReference>
<gene>
    <name evidence="4" type="ORF">C8P66_114117</name>
</gene>
<dbReference type="EMBL" id="QKYU01000014">
    <property type="protein sequence ID" value="PZW44826.1"/>
    <property type="molecule type" value="Genomic_DNA"/>
</dbReference>
<dbReference type="GO" id="GO:0004497">
    <property type="term" value="F:monooxygenase activity"/>
    <property type="evidence" value="ECO:0007669"/>
    <property type="project" value="UniProtKB-KW"/>
</dbReference>
<evidence type="ECO:0000259" key="3">
    <source>
        <dbReference type="Pfam" id="PF00296"/>
    </source>
</evidence>
<dbReference type="Proteomes" id="UP000249688">
    <property type="component" value="Unassembled WGS sequence"/>
</dbReference>
<proteinExistence type="predicted"/>
<sequence>MQIALFNLMAMHHPDQTPAEVLATTVEHVRLAERLGFDAAWFAEHHFSNASVCPSPLLMVAHCAAVTQRIALGPAVIVLPLNNPLRIVQELGMLDALTGGRLLLGLGTGHQPHEFRTYGVDIGNRSALLQEGWDILQQGLTTGRVAHDGRYITVPAAPLAATPGRMPPLFLAGGDAGLLERAARSGATPLVGQGFRTAQMTLKSLDPIRSAYAAAGIPMERMPLGLQRYIFVTDDAEEAREAARGLLRMGRILQGLRLPDPPRDGVHLRDIPLDNEPSEAWLLENCPIGRIEHVTQVLAEDLRLLRPTHMSIYTSFTTLPRPAVLRALERLGTEVLPFLRREAMPLRLAV</sequence>
<feature type="domain" description="Luciferase-like" evidence="3">
    <location>
        <begin position="10"/>
        <end position="247"/>
    </location>
</feature>
<keyword evidence="2 4" id="KW-0503">Monooxygenase</keyword>
<reference evidence="4 5" key="1">
    <citation type="submission" date="2018-06" db="EMBL/GenBank/DDBJ databases">
        <title>Genomic Encyclopedia of Archaeal and Bacterial Type Strains, Phase II (KMG-II): from individual species to whole genera.</title>
        <authorList>
            <person name="Goeker M."/>
        </authorList>
    </citation>
    <scope>NUCLEOTIDE SEQUENCE [LARGE SCALE GENOMIC DNA]</scope>
    <source>
        <strain evidence="4 5">DSM 24525</strain>
    </source>
</reference>
<dbReference type="Pfam" id="PF00296">
    <property type="entry name" value="Bac_luciferase"/>
    <property type="match status" value="1"/>
</dbReference>
<keyword evidence="5" id="KW-1185">Reference proteome</keyword>
<evidence type="ECO:0000313" key="4">
    <source>
        <dbReference type="EMBL" id="PZW44826.1"/>
    </source>
</evidence>
<evidence type="ECO:0000313" key="5">
    <source>
        <dbReference type="Proteomes" id="UP000249688"/>
    </source>
</evidence>
<evidence type="ECO:0000256" key="1">
    <source>
        <dbReference type="ARBA" id="ARBA00023002"/>
    </source>
</evidence>
<dbReference type="AlphaFoldDB" id="A0A2W7ICY7"/>
<evidence type="ECO:0000256" key="2">
    <source>
        <dbReference type="ARBA" id="ARBA00023033"/>
    </source>
</evidence>
<name>A0A2W7ICY7_9PROT</name>
<dbReference type="GO" id="GO:0016705">
    <property type="term" value="F:oxidoreductase activity, acting on paired donors, with incorporation or reduction of molecular oxygen"/>
    <property type="evidence" value="ECO:0007669"/>
    <property type="project" value="InterPro"/>
</dbReference>